<evidence type="ECO:0000313" key="1">
    <source>
        <dbReference type="EMBL" id="SDY87378.1"/>
    </source>
</evidence>
<proteinExistence type="predicted"/>
<keyword evidence="2" id="KW-1185">Reference proteome</keyword>
<reference evidence="2" key="1">
    <citation type="submission" date="2016-10" db="EMBL/GenBank/DDBJ databases">
        <authorList>
            <person name="Varghese N."/>
            <person name="Submissions S."/>
        </authorList>
    </citation>
    <scope>NUCLEOTIDE SEQUENCE [LARGE SCALE GENOMIC DNA]</scope>
    <source>
        <strain evidence="2">DSM 45422</strain>
    </source>
</reference>
<accession>A0A1H3NEU7</accession>
<gene>
    <name evidence="1" type="ORF">SAMN05660209_03922</name>
</gene>
<sequence length="211" mass="22141">MTAALPLPDPAAARGRWGTRALVVGAALAVALLAAETPAANATFSDSAAARSVSVGTGTVAPATQVRVDASCLATTTVITRTFQTYPWGIQQTSYSATSTTASSRSNVELDETVRTDGANGQYTTTRTIKDTELYATARWDLSTSARVTGYRVTAHTIYGPVMIGEPGPVTTSMTRQYDASVTGWSPRLSIDTLTDYGWVGTSRSSNVVTC</sequence>
<dbReference type="Proteomes" id="UP000198921">
    <property type="component" value="Unassembled WGS sequence"/>
</dbReference>
<dbReference type="AlphaFoldDB" id="A0A1H3NEU7"/>
<dbReference type="EMBL" id="FNOT01000013">
    <property type="protein sequence ID" value="SDY87378.1"/>
    <property type="molecule type" value="Genomic_DNA"/>
</dbReference>
<name>A0A1H3NEU7_9ACTN</name>
<organism evidence="1 2">
    <name type="scientific">Geodermatophilus africanus</name>
    <dbReference type="NCBI Taxonomy" id="1137993"/>
    <lineage>
        <taxon>Bacteria</taxon>
        <taxon>Bacillati</taxon>
        <taxon>Actinomycetota</taxon>
        <taxon>Actinomycetes</taxon>
        <taxon>Geodermatophilales</taxon>
        <taxon>Geodermatophilaceae</taxon>
        <taxon>Geodermatophilus</taxon>
    </lineage>
</organism>
<evidence type="ECO:0000313" key="2">
    <source>
        <dbReference type="Proteomes" id="UP000198921"/>
    </source>
</evidence>
<protein>
    <submittedName>
        <fullName evidence="1">Uncharacterized protein</fullName>
    </submittedName>
</protein>
<dbReference type="OrthoDB" id="5195827at2"/>
<dbReference type="RefSeq" id="WP_091160007.1">
    <property type="nucleotide sequence ID" value="NZ_FNOT01000013.1"/>
</dbReference>
<dbReference type="STRING" id="1137993.SAMN05660209_03922"/>